<feature type="transmembrane region" description="Helical" evidence="1">
    <location>
        <begin position="26"/>
        <end position="43"/>
    </location>
</feature>
<dbReference type="HOGENOM" id="CLU_3215580_0_0_6"/>
<protein>
    <submittedName>
        <fullName evidence="2">Uncharacterized protein</fullName>
    </submittedName>
</protein>
<accession>A0A076LGF8</accession>
<keyword evidence="1" id="KW-1133">Transmembrane helix</keyword>
<dbReference type="Proteomes" id="UP000028681">
    <property type="component" value="Chromosome"/>
</dbReference>
<keyword evidence="1" id="KW-0472">Membrane</keyword>
<dbReference type="AlphaFoldDB" id="A0A076LGF8"/>
<proteinExistence type="predicted"/>
<evidence type="ECO:0000313" key="2">
    <source>
        <dbReference type="EMBL" id="AIJ07625.1"/>
    </source>
</evidence>
<organism evidence="2 3">
    <name type="scientific">Edwardsiella anguillarum ET080813</name>
    <dbReference type="NCBI Taxonomy" id="667120"/>
    <lineage>
        <taxon>Bacteria</taxon>
        <taxon>Pseudomonadati</taxon>
        <taxon>Pseudomonadota</taxon>
        <taxon>Gammaproteobacteria</taxon>
        <taxon>Enterobacterales</taxon>
        <taxon>Hafniaceae</taxon>
        <taxon>Edwardsiella</taxon>
    </lineage>
</organism>
<keyword evidence="1" id="KW-0812">Transmembrane</keyword>
<gene>
    <name evidence="2" type="ORF">ETEE_1163</name>
</gene>
<name>A0A076LGF8_9GAMM</name>
<dbReference type="KEGG" id="ete:ETEE_1163"/>
<evidence type="ECO:0000256" key="1">
    <source>
        <dbReference type="SAM" id="Phobius"/>
    </source>
</evidence>
<evidence type="ECO:0000313" key="3">
    <source>
        <dbReference type="Proteomes" id="UP000028681"/>
    </source>
</evidence>
<reference evidence="2 3" key="1">
    <citation type="journal article" date="2012" name="PLoS ONE">
        <title>Edwardsiella comparative phylogenomics reveal the new intra/inter-species taxonomic relationships, virulence evolution and niche adaptation mechanisms.</title>
        <authorList>
            <person name="Yang M."/>
            <person name="Lv Y."/>
            <person name="Xiao J."/>
            <person name="Wu H."/>
            <person name="Zheng H."/>
            <person name="Liu Q."/>
            <person name="Zhang Y."/>
            <person name="Wang Q."/>
        </authorList>
    </citation>
    <scope>NUCLEOTIDE SEQUENCE [LARGE SCALE GENOMIC DNA]</scope>
    <source>
        <strain evidence="3">080813</strain>
    </source>
</reference>
<sequence length="44" mass="4869">MCLKSQIVTVIITFTTADRRRQGHFLPLRGGLSGVMAILLNLLN</sequence>
<dbReference type="EMBL" id="CP006664">
    <property type="protein sequence ID" value="AIJ07625.1"/>
    <property type="molecule type" value="Genomic_DNA"/>
</dbReference>